<comment type="caution">
    <text evidence="2">The sequence shown here is derived from an EMBL/GenBank/DDBJ whole genome shotgun (WGS) entry which is preliminary data.</text>
</comment>
<dbReference type="AlphaFoldDB" id="A0A3M0IXJ9"/>
<proteinExistence type="predicted"/>
<protein>
    <submittedName>
        <fullName evidence="2">Uncharacterized protein</fullName>
    </submittedName>
</protein>
<organism evidence="2 3">
    <name type="scientific">Hirundo rustica rustica</name>
    <dbReference type="NCBI Taxonomy" id="333673"/>
    <lineage>
        <taxon>Eukaryota</taxon>
        <taxon>Metazoa</taxon>
        <taxon>Chordata</taxon>
        <taxon>Craniata</taxon>
        <taxon>Vertebrata</taxon>
        <taxon>Euteleostomi</taxon>
        <taxon>Archelosauria</taxon>
        <taxon>Archosauria</taxon>
        <taxon>Dinosauria</taxon>
        <taxon>Saurischia</taxon>
        <taxon>Theropoda</taxon>
        <taxon>Coelurosauria</taxon>
        <taxon>Aves</taxon>
        <taxon>Neognathae</taxon>
        <taxon>Neoaves</taxon>
        <taxon>Telluraves</taxon>
        <taxon>Australaves</taxon>
        <taxon>Passeriformes</taxon>
        <taxon>Sylvioidea</taxon>
        <taxon>Hirundinidae</taxon>
        <taxon>Hirundo</taxon>
    </lineage>
</organism>
<reference evidence="2 3" key="1">
    <citation type="submission" date="2018-07" db="EMBL/GenBank/DDBJ databases">
        <title>A high quality draft genome assembly of the barn swallow (H. rustica rustica).</title>
        <authorList>
            <person name="Formenti G."/>
            <person name="Chiara M."/>
            <person name="Poveda L."/>
            <person name="Francoijs K.-J."/>
            <person name="Bonisoli-Alquati A."/>
            <person name="Canova L."/>
            <person name="Gianfranceschi L."/>
            <person name="Horner D.S."/>
            <person name="Saino N."/>
        </authorList>
    </citation>
    <scope>NUCLEOTIDE SEQUENCE [LARGE SCALE GENOMIC DNA]</scope>
    <source>
        <strain evidence="2">Chelidonia</strain>
        <tissue evidence="2">Blood</tissue>
    </source>
</reference>
<feature type="region of interest" description="Disordered" evidence="1">
    <location>
        <begin position="49"/>
        <end position="73"/>
    </location>
</feature>
<evidence type="ECO:0000313" key="2">
    <source>
        <dbReference type="EMBL" id="RMB93228.1"/>
    </source>
</evidence>
<keyword evidence="3" id="KW-1185">Reference proteome</keyword>
<evidence type="ECO:0000313" key="3">
    <source>
        <dbReference type="Proteomes" id="UP000269221"/>
    </source>
</evidence>
<gene>
    <name evidence="2" type="ORF">DUI87_30350</name>
</gene>
<dbReference type="OrthoDB" id="10480777at2759"/>
<accession>A0A3M0IXJ9</accession>
<name>A0A3M0IXJ9_HIRRU</name>
<evidence type="ECO:0000256" key="1">
    <source>
        <dbReference type="SAM" id="MobiDB-lite"/>
    </source>
</evidence>
<sequence length="107" mass="11876">MKFNRGKFWILNLGQGNHFSSVVTSDRTWVNGLKLCRVGFEKKVLDPEGGWALEQDPQGSDQSPKPDRRQEVFGQCSQAHDSWGWSCAGPGAGLYDLYGSLSTQLTL</sequence>
<dbReference type="EMBL" id="QRBI01000210">
    <property type="protein sequence ID" value="RMB93228.1"/>
    <property type="molecule type" value="Genomic_DNA"/>
</dbReference>
<dbReference type="Proteomes" id="UP000269221">
    <property type="component" value="Unassembled WGS sequence"/>
</dbReference>